<dbReference type="AlphaFoldDB" id="A0A3A3FUQ9"/>
<dbReference type="GO" id="GO:0005886">
    <property type="term" value="C:plasma membrane"/>
    <property type="evidence" value="ECO:0007669"/>
    <property type="project" value="UniProtKB-SubCell"/>
</dbReference>
<dbReference type="InterPro" id="IPR007690">
    <property type="entry name" value="T2SS_GspM"/>
</dbReference>
<dbReference type="EMBL" id="QYUO01000001">
    <property type="protein sequence ID" value="RJF99902.1"/>
    <property type="molecule type" value="Genomic_DNA"/>
</dbReference>
<keyword evidence="4" id="KW-1003">Cell membrane</keyword>
<evidence type="ECO:0000256" key="2">
    <source>
        <dbReference type="ARBA" id="ARBA00010637"/>
    </source>
</evidence>
<protein>
    <submittedName>
        <fullName evidence="11">Type II secretion system protein M</fullName>
    </submittedName>
</protein>
<reference evidence="12" key="1">
    <citation type="submission" date="2018-09" db="EMBL/GenBank/DDBJ databases">
        <authorList>
            <person name="Zhu H."/>
        </authorList>
    </citation>
    <scope>NUCLEOTIDE SEQUENCE [LARGE SCALE GENOMIC DNA]</scope>
    <source>
        <strain evidence="12">K1R23-30</strain>
    </source>
</reference>
<dbReference type="Pfam" id="PF04612">
    <property type="entry name" value="T2SSM"/>
    <property type="match status" value="1"/>
</dbReference>
<name>A0A3A3FUQ9_9BURK</name>
<evidence type="ECO:0000256" key="7">
    <source>
        <dbReference type="ARBA" id="ARBA00022927"/>
    </source>
</evidence>
<evidence type="ECO:0000256" key="3">
    <source>
        <dbReference type="ARBA" id="ARBA00022448"/>
    </source>
</evidence>
<evidence type="ECO:0000256" key="8">
    <source>
        <dbReference type="ARBA" id="ARBA00022989"/>
    </source>
</evidence>
<evidence type="ECO:0000256" key="1">
    <source>
        <dbReference type="ARBA" id="ARBA00004377"/>
    </source>
</evidence>
<evidence type="ECO:0000313" key="12">
    <source>
        <dbReference type="Proteomes" id="UP000265955"/>
    </source>
</evidence>
<dbReference type="OrthoDB" id="8563628at2"/>
<dbReference type="Proteomes" id="UP000265955">
    <property type="component" value="Unassembled WGS sequence"/>
</dbReference>
<comment type="similarity">
    <text evidence="2">Belongs to the GSP M family.</text>
</comment>
<evidence type="ECO:0000313" key="11">
    <source>
        <dbReference type="EMBL" id="RJF99902.1"/>
    </source>
</evidence>
<feature type="transmembrane region" description="Helical" evidence="10">
    <location>
        <begin position="21"/>
        <end position="39"/>
    </location>
</feature>
<evidence type="ECO:0000256" key="4">
    <source>
        <dbReference type="ARBA" id="ARBA00022475"/>
    </source>
</evidence>
<keyword evidence="5" id="KW-0997">Cell inner membrane</keyword>
<evidence type="ECO:0000256" key="9">
    <source>
        <dbReference type="ARBA" id="ARBA00023136"/>
    </source>
</evidence>
<dbReference type="SUPFAM" id="SSF103054">
    <property type="entry name" value="General secretion pathway protein M, EpsM"/>
    <property type="match status" value="1"/>
</dbReference>
<comment type="caution">
    <text evidence="11">The sequence shown here is derived from an EMBL/GenBank/DDBJ whole genome shotgun (WGS) entry which is preliminary data.</text>
</comment>
<comment type="subcellular location">
    <subcellularLocation>
        <location evidence="1">Cell inner membrane</location>
        <topology evidence="1">Single-pass membrane protein</topology>
    </subcellularLocation>
</comment>
<keyword evidence="9 10" id="KW-0472">Membrane</keyword>
<sequence length="165" mass="17695">MSGFRQSFSGFWSARNKREQNMLTAAAIVIVLGLLYVLLIDPALSGRKDLEKSLPALRQQAAEVQALSKEAAAAGTGTSTAPVPPMTRESLEASLASKGLKPQTLTLTGELAKLQLNAASFSGMVDWLADMQRTARVSVVDAIIEPQSQQDTVNATLTLRQQKPE</sequence>
<organism evidence="11 12">
    <name type="scientific">Noviherbaspirillum saxi</name>
    <dbReference type="NCBI Taxonomy" id="2320863"/>
    <lineage>
        <taxon>Bacteria</taxon>
        <taxon>Pseudomonadati</taxon>
        <taxon>Pseudomonadota</taxon>
        <taxon>Betaproteobacteria</taxon>
        <taxon>Burkholderiales</taxon>
        <taxon>Oxalobacteraceae</taxon>
        <taxon>Noviherbaspirillum</taxon>
    </lineage>
</organism>
<accession>A0A3A3FUQ9</accession>
<dbReference type="InterPro" id="IPR023229">
    <property type="entry name" value="T2SS_M_periplasmic_sf"/>
</dbReference>
<evidence type="ECO:0000256" key="5">
    <source>
        <dbReference type="ARBA" id="ARBA00022519"/>
    </source>
</evidence>
<dbReference type="Gene3D" id="3.30.1360.100">
    <property type="entry name" value="General secretion pathway protein M, EpsM"/>
    <property type="match status" value="1"/>
</dbReference>
<evidence type="ECO:0000256" key="6">
    <source>
        <dbReference type="ARBA" id="ARBA00022692"/>
    </source>
</evidence>
<keyword evidence="12" id="KW-1185">Reference proteome</keyword>
<dbReference type="GO" id="GO:0015628">
    <property type="term" value="P:protein secretion by the type II secretion system"/>
    <property type="evidence" value="ECO:0007669"/>
    <property type="project" value="InterPro"/>
</dbReference>
<keyword evidence="6 10" id="KW-0812">Transmembrane</keyword>
<proteinExistence type="inferred from homology"/>
<keyword evidence="8 10" id="KW-1133">Transmembrane helix</keyword>
<gene>
    <name evidence="11" type="ORF">D3871_02770</name>
</gene>
<keyword evidence="3" id="KW-0813">Transport</keyword>
<evidence type="ECO:0000256" key="10">
    <source>
        <dbReference type="SAM" id="Phobius"/>
    </source>
</evidence>
<keyword evidence="7" id="KW-0653">Protein transport</keyword>
<dbReference type="GO" id="GO:0015627">
    <property type="term" value="C:type II protein secretion system complex"/>
    <property type="evidence" value="ECO:0007669"/>
    <property type="project" value="InterPro"/>
</dbReference>